<comment type="subcellular location">
    <subcellularLocation>
        <location evidence="1">Nucleus</location>
    </subcellularLocation>
</comment>
<dbReference type="PANTHER" id="PTHR46481">
    <property type="entry name" value="ZINC FINGER BED DOMAIN-CONTAINING PROTEIN 4"/>
    <property type="match status" value="1"/>
</dbReference>
<keyword evidence="3" id="KW-0863">Zinc-finger</keyword>
<organism evidence="7 8">
    <name type="scientific">Rotaria socialis</name>
    <dbReference type="NCBI Taxonomy" id="392032"/>
    <lineage>
        <taxon>Eukaryota</taxon>
        <taxon>Metazoa</taxon>
        <taxon>Spiralia</taxon>
        <taxon>Gnathifera</taxon>
        <taxon>Rotifera</taxon>
        <taxon>Eurotatoria</taxon>
        <taxon>Bdelloidea</taxon>
        <taxon>Philodinida</taxon>
        <taxon>Philodinidae</taxon>
        <taxon>Rotaria</taxon>
    </lineage>
</organism>
<dbReference type="EMBL" id="CAJNYV010000569">
    <property type="protein sequence ID" value="CAF3368516.1"/>
    <property type="molecule type" value="Genomic_DNA"/>
</dbReference>
<evidence type="ECO:0000256" key="5">
    <source>
        <dbReference type="ARBA" id="ARBA00023242"/>
    </source>
</evidence>
<name>A0A821JML8_9BILA</name>
<accession>A0A821JML8</accession>
<evidence type="ECO:0000313" key="8">
    <source>
        <dbReference type="Proteomes" id="UP000663838"/>
    </source>
</evidence>
<keyword evidence="2" id="KW-0479">Metal-binding</keyword>
<protein>
    <submittedName>
        <fullName evidence="7">Uncharacterized protein</fullName>
    </submittedName>
</protein>
<dbReference type="Proteomes" id="UP000663838">
    <property type="component" value="Unassembled WGS sequence"/>
</dbReference>
<gene>
    <name evidence="6" type="ORF">KIK155_LOCUS5170</name>
    <name evidence="7" type="ORF">TOA249_LOCUS18358</name>
</gene>
<dbReference type="EMBL" id="CAJOBS010001364">
    <property type="protein sequence ID" value="CAF4722396.1"/>
    <property type="molecule type" value="Genomic_DNA"/>
</dbReference>
<proteinExistence type="predicted"/>
<evidence type="ECO:0000256" key="1">
    <source>
        <dbReference type="ARBA" id="ARBA00004123"/>
    </source>
</evidence>
<dbReference type="AlphaFoldDB" id="A0A821JML8"/>
<reference evidence="7" key="1">
    <citation type="submission" date="2021-02" db="EMBL/GenBank/DDBJ databases">
        <authorList>
            <person name="Nowell W R."/>
        </authorList>
    </citation>
    <scope>NUCLEOTIDE SEQUENCE</scope>
</reference>
<sequence>MPHNTEKIHDLNKVLFVKIKIPDVPWSSFIWNCFAHLYKQPSEPLDVERIYCKICFEKIKEEYPDSSFFLRQKRIGAYGGTGGTGSMKNHLLAVHELTEVNETRRTSNHILSMFSRDRNSTKSSQLKEQLGHQLTLMCCKDHLPFSIVDNEGLQDFLIANTIVSTKTEIPSRSILSPVNLNKIYNVCVEKTKEQMKLSTKYPSITCDAWCDKYKHHSYICTTIHFIDSKQKNTPIFNLAAAATQ</sequence>
<keyword evidence="4" id="KW-0862">Zinc</keyword>
<comment type="caution">
    <text evidence="7">The sequence shown here is derived from an EMBL/GenBank/DDBJ whole genome shotgun (WGS) entry which is preliminary data.</text>
</comment>
<evidence type="ECO:0000256" key="4">
    <source>
        <dbReference type="ARBA" id="ARBA00022833"/>
    </source>
</evidence>
<evidence type="ECO:0000313" key="6">
    <source>
        <dbReference type="EMBL" id="CAF3368516.1"/>
    </source>
</evidence>
<keyword evidence="5" id="KW-0539">Nucleus</keyword>
<dbReference type="PANTHER" id="PTHR46481:SF10">
    <property type="entry name" value="ZINC FINGER BED DOMAIN-CONTAINING PROTEIN 39"/>
    <property type="match status" value="1"/>
</dbReference>
<dbReference type="GO" id="GO:0008270">
    <property type="term" value="F:zinc ion binding"/>
    <property type="evidence" value="ECO:0007669"/>
    <property type="project" value="UniProtKB-KW"/>
</dbReference>
<dbReference type="GO" id="GO:0005634">
    <property type="term" value="C:nucleus"/>
    <property type="evidence" value="ECO:0007669"/>
    <property type="project" value="UniProtKB-SubCell"/>
</dbReference>
<dbReference type="InterPro" id="IPR052035">
    <property type="entry name" value="ZnF_BED_domain_contain"/>
</dbReference>
<dbReference type="Proteomes" id="UP000663865">
    <property type="component" value="Unassembled WGS sequence"/>
</dbReference>
<evidence type="ECO:0000256" key="3">
    <source>
        <dbReference type="ARBA" id="ARBA00022771"/>
    </source>
</evidence>
<evidence type="ECO:0000256" key="2">
    <source>
        <dbReference type="ARBA" id="ARBA00022723"/>
    </source>
</evidence>
<evidence type="ECO:0000313" key="7">
    <source>
        <dbReference type="EMBL" id="CAF4722396.1"/>
    </source>
</evidence>
<dbReference type="SUPFAM" id="SSF140996">
    <property type="entry name" value="Hermes dimerisation domain"/>
    <property type="match status" value="1"/>
</dbReference>